<feature type="region of interest" description="Disordered" evidence="1">
    <location>
        <begin position="737"/>
        <end position="768"/>
    </location>
</feature>
<feature type="compositionally biased region" description="Basic and acidic residues" evidence="1">
    <location>
        <begin position="745"/>
        <end position="768"/>
    </location>
</feature>
<evidence type="ECO:0000259" key="2">
    <source>
        <dbReference type="SMART" id="SM00343"/>
    </source>
</evidence>
<dbReference type="Pfam" id="PF17921">
    <property type="entry name" value="Integrase_H2C2"/>
    <property type="match status" value="1"/>
</dbReference>
<dbReference type="EMBL" id="UZAH01026434">
    <property type="protein sequence ID" value="VDO80624.1"/>
    <property type="molecule type" value="Genomic_DNA"/>
</dbReference>
<dbReference type="PANTHER" id="PTHR47331">
    <property type="entry name" value="PHD-TYPE DOMAIN-CONTAINING PROTEIN"/>
    <property type="match status" value="1"/>
</dbReference>
<accession>A0A3P7Z8T4</accession>
<gene>
    <name evidence="3" type="ORF">HPBE_LOCUS9417</name>
</gene>
<dbReference type="SMART" id="SM00343">
    <property type="entry name" value="ZnF_C2HC"/>
    <property type="match status" value="3"/>
</dbReference>
<dbReference type="AlphaFoldDB" id="A0A3P7Z8T4"/>
<protein>
    <recommendedName>
        <fullName evidence="2">CCHC-type domain-containing protein</fullName>
    </recommendedName>
</protein>
<feature type="region of interest" description="Disordered" evidence="1">
    <location>
        <begin position="599"/>
        <end position="628"/>
    </location>
</feature>
<sequence length="768" mass="89204">MEKKSELENPKLWDWKRFHTVVDDIISKKELIEEAQITGSYTVDYRSNSEANAPSNRNRRPYTAPECLYCKQTTHRSIECTSVPMPQRAAFFNRNKLCKNCGRPDHRVDTCSKRGCRLCGQKHHTSLHNPGVEESVFDVARFSTLDKLEATAAYVLRFIANTSKGLLLQRRHSLQTTMPEITNQEGTEPLKASNLQQARKFIWKLHQTQFKKAILTSSNNKLNIKKDCDGIYRCYGRLGKSLLSKEAQLPVILAPDTDFAKLVIRKAHGQYHCSVSHTMANVRQQFWIPRLRKQVKMAIRRCIPCQKFNNLPFRYPNVEDLPTRRIPEDRTTLDFASVNVVSSACQRYDVTFNLSDTVQGNLIYLEMPEGARRFLEELAVKTRKNFCEEDVQGLLEYHHDQLGRLLDRGPSLEEEYKQLRLDMVNGAQDRPLQTYKRGCVWLKDILLFIEKLKHIRAETWTLWETYDLLIEANWASTNDYHRFVRKQRRDERPISRTTTSAVCTSEINHWEYRADEFHGLLTHFGEEGVQSQAPETTILQAIEQINGRLCKIEEQLEHRRVQDDNIHEAVRHWEAATNELKESVKRSLEAAANEFREEVRRASRSLSHSSSAESRKRPRRESHDHEDELTRLRRKLNELSNCSERYLGNAEQVVLVHGAVVRCVFCGEKGLHHPDNCPYVRTVETRRSLLTRQGICLRCLGFCNASCQTECSYCRSTRHNTAVCLLPEERQKISAKIAELSSSEAEYRDERDERRREPGKTGTRESHM</sequence>
<proteinExistence type="predicted"/>
<dbReference type="PANTHER" id="PTHR47331:SF1">
    <property type="entry name" value="GAG-LIKE PROTEIN"/>
    <property type="match status" value="1"/>
</dbReference>
<evidence type="ECO:0000256" key="1">
    <source>
        <dbReference type="SAM" id="MobiDB-lite"/>
    </source>
</evidence>
<dbReference type="Gene3D" id="1.10.340.70">
    <property type="match status" value="1"/>
</dbReference>
<reference evidence="3" key="1">
    <citation type="submission" date="2018-11" db="EMBL/GenBank/DDBJ databases">
        <authorList>
            <consortium name="Pathogen Informatics"/>
        </authorList>
    </citation>
    <scope>NUCLEOTIDE SEQUENCE [LARGE SCALE GENOMIC DNA]</scope>
</reference>
<dbReference type="OrthoDB" id="5920710at2759"/>
<feature type="domain" description="CCHC-type" evidence="2">
    <location>
        <begin position="97"/>
        <end position="113"/>
    </location>
</feature>
<dbReference type="GO" id="GO:0008270">
    <property type="term" value="F:zinc ion binding"/>
    <property type="evidence" value="ECO:0007669"/>
    <property type="project" value="InterPro"/>
</dbReference>
<organism evidence="3">
    <name type="scientific">Heligmosomoides polygyrus</name>
    <name type="common">Parasitic roundworm</name>
    <dbReference type="NCBI Taxonomy" id="6339"/>
    <lineage>
        <taxon>Eukaryota</taxon>
        <taxon>Metazoa</taxon>
        <taxon>Ecdysozoa</taxon>
        <taxon>Nematoda</taxon>
        <taxon>Chromadorea</taxon>
        <taxon>Rhabditida</taxon>
        <taxon>Rhabditina</taxon>
        <taxon>Rhabditomorpha</taxon>
        <taxon>Strongyloidea</taxon>
        <taxon>Heligmosomidae</taxon>
        <taxon>Heligmosomoides</taxon>
    </lineage>
</organism>
<name>A0A3P7Z8T4_HELPZ</name>
<dbReference type="InterPro" id="IPR001878">
    <property type="entry name" value="Znf_CCHC"/>
</dbReference>
<dbReference type="GO" id="GO:0003676">
    <property type="term" value="F:nucleic acid binding"/>
    <property type="evidence" value="ECO:0007669"/>
    <property type="project" value="InterPro"/>
</dbReference>
<dbReference type="InterPro" id="IPR041588">
    <property type="entry name" value="Integrase_H2C2"/>
</dbReference>
<evidence type="ECO:0000313" key="3">
    <source>
        <dbReference type="EMBL" id="VDO80624.1"/>
    </source>
</evidence>
<feature type="domain" description="CCHC-type" evidence="2">
    <location>
        <begin position="66"/>
        <end position="82"/>
    </location>
</feature>
<feature type="domain" description="CCHC-type" evidence="2">
    <location>
        <begin position="710"/>
        <end position="726"/>
    </location>
</feature>